<feature type="transmembrane region" description="Helical" evidence="8">
    <location>
        <begin position="7"/>
        <end position="27"/>
    </location>
</feature>
<dbReference type="Pfam" id="PF01594">
    <property type="entry name" value="AI-2E_transport"/>
    <property type="match status" value="1"/>
</dbReference>
<feature type="transmembrane region" description="Helical" evidence="8">
    <location>
        <begin position="65"/>
        <end position="88"/>
    </location>
</feature>
<evidence type="ECO:0000313" key="10">
    <source>
        <dbReference type="Proteomes" id="UP000184225"/>
    </source>
</evidence>
<evidence type="ECO:0000256" key="8">
    <source>
        <dbReference type="SAM" id="Phobius"/>
    </source>
</evidence>
<feature type="transmembrane region" description="Helical" evidence="8">
    <location>
        <begin position="148"/>
        <end position="171"/>
    </location>
</feature>
<proteinExistence type="inferred from homology"/>
<name>A0A1M6BGA8_9FLAO</name>
<evidence type="ECO:0000256" key="2">
    <source>
        <dbReference type="ARBA" id="ARBA00009773"/>
    </source>
</evidence>
<dbReference type="InterPro" id="IPR002549">
    <property type="entry name" value="AI-2E-like"/>
</dbReference>
<feature type="transmembrane region" description="Helical" evidence="8">
    <location>
        <begin position="235"/>
        <end position="264"/>
    </location>
</feature>
<dbReference type="AlphaFoldDB" id="A0A1M6BGA8"/>
<dbReference type="PANTHER" id="PTHR21716:SF53">
    <property type="entry name" value="PERMEASE PERM-RELATED"/>
    <property type="match status" value="1"/>
</dbReference>
<dbReference type="OrthoDB" id="9793390at2"/>
<evidence type="ECO:0000256" key="1">
    <source>
        <dbReference type="ARBA" id="ARBA00004651"/>
    </source>
</evidence>
<comment type="similarity">
    <text evidence="2">Belongs to the autoinducer-2 exporter (AI-2E) (TC 2.A.86) family.</text>
</comment>
<accession>A0A1M6BGA8</accession>
<keyword evidence="4" id="KW-1003">Cell membrane</keyword>
<evidence type="ECO:0000256" key="4">
    <source>
        <dbReference type="ARBA" id="ARBA00022475"/>
    </source>
</evidence>
<feature type="transmembrane region" description="Helical" evidence="8">
    <location>
        <begin position="207"/>
        <end position="229"/>
    </location>
</feature>
<keyword evidence="6 8" id="KW-1133">Transmembrane helix</keyword>
<dbReference type="RefSeq" id="WP_073148079.1">
    <property type="nucleotide sequence ID" value="NZ_FQYY01000002.1"/>
</dbReference>
<organism evidence="9 10">
    <name type="scientific">Mesonia phycicola</name>
    <dbReference type="NCBI Taxonomy" id="579105"/>
    <lineage>
        <taxon>Bacteria</taxon>
        <taxon>Pseudomonadati</taxon>
        <taxon>Bacteroidota</taxon>
        <taxon>Flavobacteriia</taxon>
        <taxon>Flavobacteriales</taxon>
        <taxon>Flavobacteriaceae</taxon>
        <taxon>Mesonia</taxon>
    </lineage>
</organism>
<evidence type="ECO:0000256" key="5">
    <source>
        <dbReference type="ARBA" id="ARBA00022692"/>
    </source>
</evidence>
<dbReference type="GO" id="GO:0005886">
    <property type="term" value="C:plasma membrane"/>
    <property type="evidence" value="ECO:0007669"/>
    <property type="project" value="UniProtKB-SubCell"/>
</dbReference>
<keyword evidence="3" id="KW-0813">Transport</keyword>
<dbReference type="EMBL" id="FQYY01000002">
    <property type="protein sequence ID" value="SHI47739.1"/>
    <property type="molecule type" value="Genomic_DNA"/>
</dbReference>
<protein>
    <submittedName>
        <fullName evidence="9">Predicted PurR-regulated permease PerM</fullName>
    </submittedName>
</protein>
<dbReference type="STRING" id="579105.SAMN04488096_10232"/>
<evidence type="ECO:0000256" key="3">
    <source>
        <dbReference type="ARBA" id="ARBA00022448"/>
    </source>
</evidence>
<gene>
    <name evidence="9" type="ORF">SAMN04488096_10232</name>
</gene>
<feature type="transmembrane region" description="Helical" evidence="8">
    <location>
        <begin position="314"/>
        <end position="340"/>
    </location>
</feature>
<comment type="subcellular location">
    <subcellularLocation>
        <location evidence="1">Cell membrane</location>
        <topology evidence="1">Multi-pass membrane protein</topology>
    </subcellularLocation>
</comment>
<reference evidence="9 10" key="1">
    <citation type="submission" date="2016-11" db="EMBL/GenBank/DDBJ databases">
        <authorList>
            <person name="Jaros S."/>
            <person name="Januszkiewicz K."/>
            <person name="Wedrychowicz H."/>
        </authorList>
    </citation>
    <scope>NUCLEOTIDE SEQUENCE [LARGE SCALE GENOMIC DNA]</scope>
    <source>
        <strain evidence="9 10">DSM 21425</strain>
    </source>
</reference>
<keyword evidence="5 8" id="KW-0812">Transmembrane</keyword>
<dbReference type="Proteomes" id="UP000184225">
    <property type="component" value="Unassembled WGS sequence"/>
</dbReference>
<dbReference type="PANTHER" id="PTHR21716">
    <property type="entry name" value="TRANSMEMBRANE PROTEIN"/>
    <property type="match status" value="1"/>
</dbReference>
<evidence type="ECO:0000313" key="9">
    <source>
        <dbReference type="EMBL" id="SHI47739.1"/>
    </source>
</evidence>
<evidence type="ECO:0000256" key="6">
    <source>
        <dbReference type="ARBA" id="ARBA00022989"/>
    </source>
</evidence>
<evidence type="ECO:0000256" key="7">
    <source>
        <dbReference type="ARBA" id="ARBA00023136"/>
    </source>
</evidence>
<keyword evidence="10" id="KW-1185">Reference proteome</keyword>
<keyword evidence="7 8" id="KW-0472">Membrane</keyword>
<feature type="transmembrane region" description="Helical" evidence="8">
    <location>
        <begin position="33"/>
        <end position="53"/>
    </location>
</feature>
<sequence length="361" mass="40526">MSKSIAYGILKALAVVVGVILFCYFIYKIQSVIIYVAIAAVMALIGRPIVWFLKHKLRLPNRISVIIVLLLFLCVFVGLIALFVPIIITQSENIGQIDLQAFKNDLNALNSQIREFLGVEQLDIVEGIRQTSMVQNFDLQVFPDFMNMLFGGLGTIFIGVFSIIFISFFLLSDSSLMLNSVLVFSNYGEEERFKRVFEKIKVLLSRYFVGLTLQILVLFILYTILLVVFEVDNPIAIAFICAFLNIVPYLGPLFAGILMILFVISSNLGADFSSVIFPRLVYVMSGYGIAQLIDNFINQPLIFGKSVKSHPLEIFLIILIAGLLFNVIGMIVAIPVYTAIKVIAKEAFSEYKIVRKLTRDL</sequence>